<dbReference type="NCBIfam" id="TIGR01044">
    <property type="entry name" value="rplV_bact"/>
    <property type="match status" value="1"/>
</dbReference>
<keyword evidence="11" id="KW-0150">Chloroplast</keyword>
<dbReference type="CDD" id="cd00336">
    <property type="entry name" value="Ribosomal_L22"/>
    <property type="match status" value="1"/>
</dbReference>
<reference evidence="11" key="1">
    <citation type="journal article" date="2017" name="J. Phycol.">
        <title>Analysis of chloroplast genomes and a supermatrix inform reclassification of the Rhodomelaceae (Rhodophyta).</title>
        <authorList>
            <person name="Diaz-Tapia P."/>
            <person name="Maggs C.A."/>
            <person name="West J.A."/>
            <person name="Verbruggen H."/>
        </authorList>
    </citation>
    <scope>NUCLEOTIDE SEQUENCE</scope>
    <source>
        <strain evidence="11">PD550</strain>
    </source>
</reference>
<comment type="subunit">
    <text evidence="8">Part of the 50S ribosomal subunit.</text>
</comment>
<evidence type="ECO:0000256" key="10">
    <source>
        <dbReference type="RuleBase" id="RU004009"/>
    </source>
</evidence>
<dbReference type="GO" id="GO:0015934">
    <property type="term" value="C:large ribosomal subunit"/>
    <property type="evidence" value="ECO:0007669"/>
    <property type="project" value="InterPro"/>
</dbReference>
<gene>
    <name evidence="8 11" type="primary">rpl22</name>
</gene>
<keyword evidence="5 8" id="KW-0689">Ribosomal protein</keyword>
<dbReference type="PANTHER" id="PTHR13501:SF10">
    <property type="entry name" value="LARGE RIBOSOMAL SUBUNIT PROTEIN UL22M"/>
    <property type="match status" value="1"/>
</dbReference>
<comment type="subcellular location">
    <subcellularLocation>
        <location evidence="8 10">Plastid</location>
        <location evidence="8 10">Chloroplast</location>
    </subcellularLocation>
</comment>
<protein>
    <recommendedName>
        <fullName evidence="7 8">Large ribosomal subunit protein uL22c</fullName>
    </recommendedName>
</protein>
<comment type="function">
    <text evidence="8 10">This protein binds specifically to 23S rRNA.</text>
</comment>
<keyword evidence="6 8" id="KW-0687">Ribonucleoprotein</keyword>
<comment type="function">
    <text evidence="8 10">The globular domain of the protein is located near the polypeptide exit tunnel on the outside of the subunit, while an extended beta-hairpin is found that lines the wall of the exit tunnel in the center of the 70S ribosome.</text>
</comment>
<dbReference type="GO" id="GO:0019843">
    <property type="term" value="F:rRNA binding"/>
    <property type="evidence" value="ECO:0007669"/>
    <property type="project" value="UniProtKB-UniRule"/>
</dbReference>
<evidence type="ECO:0000256" key="4">
    <source>
        <dbReference type="ARBA" id="ARBA00022884"/>
    </source>
</evidence>
<dbReference type="InterPro" id="IPR018260">
    <property type="entry name" value="Ribosomal_uL22_CS"/>
</dbReference>
<evidence type="ECO:0000256" key="8">
    <source>
        <dbReference type="HAMAP-Rule" id="MF_01331"/>
    </source>
</evidence>
<dbReference type="GO" id="GO:0006412">
    <property type="term" value="P:translation"/>
    <property type="evidence" value="ECO:0007669"/>
    <property type="project" value="UniProtKB-UniRule"/>
</dbReference>
<evidence type="ECO:0000256" key="7">
    <source>
        <dbReference type="ARBA" id="ARBA00035285"/>
    </source>
</evidence>
<evidence type="ECO:0000256" key="3">
    <source>
        <dbReference type="ARBA" id="ARBA00022730"/>
    </source>
</evidence>
<dbReference type="PANTHER" id="PTHR13501">
    <property type="entry name" value="CHLOROPLAST 50S RIBOSOMAL PROTEIN L22-RELATED"/>
    <property type="match status" value="1"/>
</dbReference>
<dbReference type="AlphaFoldDB" id="A0A1Z1MCT0"/>
<keyword evidence="4 8" id="KW-0694">RNA-binding</keyword>
<dbReference type="EMBL" id="MF101428">
    <property type="protein sequence ID" value="ARW63564.1"/>
    <property type="molecule type" value="Genomic_DNA"/>
</dbReference>
<dbReference type="SUPFAM" id="SSF54843">
    <property type="entry name" value="Ribosomal protein L22"/>
    <property type="match status" value="1"/>
</dbReference>
<sequence length="113" mass="13048">MSIQSQSKAKYIRTSPYKLQRVLKQIQGKNYNDARLMLEFMPYRACKVTIKVLESALNNIEQKTDKNIDKKQVKIIEASASKGPVLKRFKPRAQGRAFAIRKPTCHIKIKLEV</sequence>
<dbReference type="Pfam" id="PF00237">
    <property type="entry name" value="Ribosomal_L22"/>
    <property type="match status" value="1"/>
</dbReference>
<dbReference type="GO" id="GO:0009507">
    <property type="term" value="C:chloroplast"/>
    <property type="evidence" value="ECO:0007669"/>
    <property type="project" value="UniProtKB-SubCell"/>
</dbReference>
<dbReference type="HAMAP" id="MF_01331_B">
    <property type="entry name" value="Ribosomal_uL22_B"/>
    <property type="match status" value="1"/>
</dbReference>
<dbReference type="PROSITE" id="PS00464">
    <property type="entry name" value="RIBOSOMAL_L22"/>
    <property type="match status" value="1"/>
</dbReference>
<evidence type="ECO:0000256" key="2">
    <source>
        <dbReference type="ARBA" id="ARBA00022640"/>
    </source>
</evidence>
<keyword evidence="3 8" id="KW-0699">rRNA-binding</keyword>
<geneLocation type="chloroplast" evidence="11"/>
<evidence type="ECO:0000313" key="11">
    <source>
        <dbReference type="EMBL" id="ARW63564.1"/>
    </source>
</evidence>
<keyword evidence="2 11" id="KW-0934">Plastid</keyword>
<dbReference type="InterPro" id="IPR001063">
    <property type="entry name" value="Ribosomal_uL22"/>
</dbReference>
<proteinExistence type="inferred from homology"/>
<accession>A0A1Z1MCT0</accession>
<evidence type="ECO:0000256" key="5">
    <source>
        <dbReference type="ARBA" id="ARBA00022980"/>
    </source>
</evidence>
<dbReference type="RefSeq" id="YP_009395002.1">
    <property type="nucleotide sequence ID" value="NC_035275.1"/>
</dbReference>
<name>A0A1Z1MCT0_POLUR</name>
<organism evidence="11">
    <name type="scientific">Polysiphonia urceolata</name>
    <name type="common">Red alga</name>
    <name type="synonym">Conferva urceolata</name>
    <dbReference type="NCBI Taxonomy" id="173545"/>
    <lineage>
        <taxon>Eukaryota</taxon>
        <taxon>Rhodophyta</taxon>
        <taxon>Florideophyceae</taxon>
        <taxon>Rhodymeniophycidae</taxon>
        <taxon>Ceramiales</taxon>
        <taxon>Rhodomelaceae</taxon>
        <taxon>Polysiphonioideae</taxon>
        <taxon>Polysiphonia</taxon>
    </lineage>
</organism>
<dbReference type="InterPro" id="IPR036394">
    <property type="entry name" value="Ribosomal_uL22_sf"/>
</dbReference>
<evidence type="ECO:0000256" key="6">
    <source>
        <dbReference type="ARBA" id="ARBA00023274"/>
    </source>
</evidence>
<comment type="similarity">
    <text evidence="1 8 9">Belongs to the universal ribosomal protein uL22 family.</text>
</comment>
<evidence type="ECO:0000256" key="9">
    <source>
        <dbReference type="RuleBase" id="RU004005"/>
    </source>
</evidence>
<dbReference type="GeneID" id="33356954"/>
<evidence type="ECO:0000256" key="1">
    <source>
        <dbReference type="ARBA" id="ARBA00009451"/>
    </source>
</evidence>
<dbReference type="Gene3D" id="3.90.470.10">
    <property type="entry name" value="Ribosomal protein L22/L17"/>
    <property type="match status" value="1"/>
</dbReference>
<dbReference type="GO" id="GO:0003735">
    <property type="term" value="F:structural constituent of ribosome"/>
    <property type="evidence" value="ECO:0007669"/>
    <property type="project" value="InterPro"/>
</dbReference>
<dbReference type="InterPro" id="IPR047867">
    <property type="entry name" value="Ribosomal_uL22_bac/org-type"/>
</dbReference>
<dbReference type="InterPro" id="IPR005727">
    <property type="entry name" value="Ribosomal_uL22_bac/chlpt-type"/>
</dbReference>